<reference evidence="2" key="1">
    <citation type="submission" date="2021-02" db="EMBL/GenBank/DDBJ databases">
        <authorList>
            <person name="Nowell W R."/>
        </authorList>
    </citation>
    <scope>NUCLEOTIDE SEQUENCE</scope>
</reference>
<evidence type="ECO:0000256" key="1">
    <source>
        <dbReference type="SAM" id="MobiDB-lite"/>
    </source>
</evidence>
<accession>A0A814VIG3</accession>
<gene>
    <name evidence="2" type="ORF">QVE165_LOCUS25053</name>
</gene>
<comment type="caution">
    <text evidence="2">The sequence shown here is derived from an EMBL/GenBank/DDBJ whole genome shotgun (WGS) entry which is preliminary data.</text>
</comment>
<evidence type="ECO:0000313" key="3">
    <source>
        <dbReference type="Proteomes" id="UP000663832"/>
    </source>
</evidence>
<keyword evidence="3" id="KW-1185">Reference proteome</keyword>
<feature type="region of interest" description="Disordered" evidence="1">
    <location>
        <begin position="1"/>
        <end position="22"/>
    </location>
</feature>
<dbReference type="AlphaFoldDB" id="A0A814VIG3"/>
<feature type="region of interest" description="Disordered" evidence="1">
    <location>
        <begin position="81"/>
        <end position="110"/>
    </location>
</feature>
<proteinExistence type="predicted"/>
<dbReference type="Proteomes" id="UP000663832">
    <property type="component" value="Unassembled WGS sequence"/>
</dbReference>
<sequence>MERNLPYVSRSPLQRAAHTNTYDPSAQYRALLMPPAIRETEIQENNQYPSNFEAEQEVPATINNQASNSLPLIPKYYYPNYNEPKDTTSNNPVSETVHHGNPDLIQQPVNPDLTQQPVVAEYPYSNTMDPYYQPVLAPSDPYYTGQYYPYTTPYYPPVAAPVPTTNYFPVIPQQPIPTSNYIPVIPQQPIPTSNHIPHVGAAPQMYELTQPNVVNTEKKDVDLSRLEVYHFVPKPNPLVTVPAQPMPQLYSLPAPSPPRLQPLPQYPVYPYSGYTYQPYTNPYDYPPYNSPYNFPYLAEPPRIYLPPIEKKARSMQTENPTTSRGVSPMNAHHTAFDRSNYPSVHQRVMLTDEYQQKPLLEQQPGSHYRNSLYATPLPDCRCIHCQRERAKVLNYYSD</sequence>
<evidence type="ECO:0000313" key="2">
    <source>
        <dbReference type="EMBL" id="CAF1187565.1"/>
    </source>
</evidence>
<dbReference type="OrthoDB" id="10053444at2759"/>
<organism evidence="2 3">
    <name type="scientific">Adineta steineri</name>
    <dbReference type="NCBI Taxonomy" id="433720"/>
    <lineage>
        <taxon>Eukaryota</taxon>
        <taxon>Metazoa</taxon>
        <taxon>Spiralia</taxon>
        <taxon>Gnathifera</taxon>
        <taxon>Rotifera</taxon>
        <taxon>Eurotatoria</taxon>
        <taxon>Bdelloidea</taxon>
        <taxon>Adinetida</taxon>
        <taxon>Adinetidae</taxon>
        <taxon>Adineta</taxon>
    </lineage>
</organism>
<name>A0A814VIG3_9BILA</name>
<protein>
    <submittedName>
        <fullName evidence="2">Uncharacterized protein</fullName>
    </submittedName>
</protein>
<dbReference type="EMBL" id="CAJNOM010000179">
    <property type="protein sequence ID" value="CAF1187565.1"/>
    <property type="molecule type" value="Genomic_DNA"/>
</dbReference>